<dbReference type="InterPro" id="IPR001902">
    <property type="entry name" value="SLC26A/SulP_fam"/>
</dbReference>
<dbReference type="GO" id="GO:0055085">
    <property type="term" value="P:transmembrane transport"/>
    <property type="evidence" value="ECO:0007669"/>
    <property type="project" value="InterPro"/>
</dbReference>
<keyword evidence="2 6" id="KW-0812">Transmembrane</keyword>
<dbReference type="InterPro" id="IPR036513">
    <property type="entry name" value="STAS_dom_sf"/>
</dbReference>
<evidence type="ECO:0000256" key="3">
    <source>
        <dbReference type="ARBA" id="ARBA00022989"/>
    </source>
</evidence>
<feature type="transmembrane region" description="Helical" evidence="6">
    <location>
        <begin position="178"/>
        <end position="196"/>
    </location>
</feature>
<evidence type="ECO:0000256" key="2">
    <source>
        <dbReference type="ARBA" id="ARBA00022692"/>
    </source>
</evidence>
<feature type="transmembrane region" description="Helical" evidence="6">
    <location>
        <begin position="12"/>
        <end position="35"/>
    </location>
</feature>
<dbReference type="InterPro" id="IPR058548">
    <property type="entry name" value="MlaB-like_STAS"/>
</dbReference>
<evidence type="ECO:0000256" key="4">
    <source>
        <dbReference type="ARBA" id="ARBA00023136"/>
    </source>
</evidence>
<feature type="region of interest" description="Disordered" evidence="5">
    <location>
        <begin position="510"/>
        <end position="556"/>
    </location>
</feature>
<dbReference type="Pfam" id="PF13466">
    <property type="entry name" value="STAS_2"/>
    <property type="match status" value="1"/>
</dbReference>
<comment type="caution">
    <text evidence="9">The sequence shown here is derived from an EMBL/GenBank/DDBJ whole genome shotgun (WGS) entry which is preliminary data.</text>
</comment>
<evidence type="ECO:0000259" key="7">
    <source>
        <dbReference type="Pfam" id="PF00916"/>
    </source>
</evidence>
<proteinExistence type="predicted"/>
<accession>A0A7V8VF52</accession>
<feature type="transmembrane region" description="Helical" evidence="6">
    <location>
        <begin position="389"/>
        <end position="413"/>
    </location>
</feature>
<evidence type="ECO:0000256" key="5">
    <source>
        <dbReference type="SAM" id="MobiDB-lite"/>
    </source>
</evidence>
<dbReference type="AlphaFoldDB" id="A0A7V8VF52"/>
<dbReference type="SUPFAM" id="SSF52091">
    <property type="entry name" value="SpoIIaa-like"/>
    <property type="match status" value="1"/>
</dbReference>
<feature type="transmembrane region" description="Helical" evidence="6">
    <location>
        <begin position="292"/>
        <end position="315"/>
    </location>
</feature>
<feature type="transmembrane region" description="Helical" evidence="6">
    <location>
        <begin position="89"/>
        <end position="111"/>
    </location>
</feature>
<gene>
    <name evidence="9" type="ORF">H0921_11470</name>
</gene>
<feature type="compositionally biased region" description="Polar residues" evidence="5">
    <location>
        <begin position="536"/>
        <end position="548"/>
    </location>
</feature>
<keyword evidence="4 6" id="KW-0472">Membrane</keyword>
<dbReference type="Gene3D" id="3.30.750.24">
    <property type="entry name" value="STAS domain"/>
    <property type="match status" value="1"/>
</dbReference>
<dbReference type="RefSeq" id="WP_194538227.1">
    <property type="nucleotide sequence ID" value="NZ_JACEFB010000008.1"/>
</dbReference>
<feature type="transmembrane region" description="Helical" evidence="6">
    <location>
        <begin position="118"/>
        <end position="139"/>
    </location>
</feature>
<name>A0A7V8VF52_9BACT</name>
<feature type="transmembrane region" description="Helical" evidence="6">
    <location>
        <begin position="208"/>
        <end position="229"/>
    </location>
</feature>
<dbReference type="GO" id="GO:0016020">
    <property type="term" value="C:membrane"/>
    <property type="evidence" value="ECO:0007669"/>
    <property type="project" value="UniProtKB-SubCell"/>
</dbReference>
<dbReference type="EMBL" id="JACEFB010000008">
    <property type="protein sequence ID" value="MBA2226780.1"/>
    <property type="molecule type" value="Genomic_DNA"/>
</dbReference>
<dbReference type="PANTHER" id="PTHR11814">
    <property type="entry name" value="SULFATE TRANSPORTER"/>
    <property type="match status" value="1"/>
</dbReference>
<reference evidence="9 10" key="1">
    <citation type="submission" date="2020-07" db="EMBL/GenBank/DDBJ databases">
        <title>Thermogemmata thermophila gen. nov., sp. nov., a novel moderate thermophilic planctomycete from a Kamchatka hot spring.</title>
        <authorList>
            <person name="Elcheninov A.G."/>
            <person name="Podosokorskaya O.A."/>
            <person name="Kovaleva O.L."/>
            <person name="Novikov A."/>
            <person name="Bonch-Osmolovskaya E.A."/>
            <person name="Toshchakov S.V."/>
            <person name="Kublanov I.V."/>
        </authorList>
    </citation>
    <scope>NUCLEOTIDE SEQUENCE [LARGE SCALE GENOMIC DNA]</scope>
    <source>
        <strain evidence="9 10">2918</strain>
    </source>
</reference>
<keyword evidence="10" id="KW-1185">Reference proteome</keyword>
<feature type="compositionally biased region" description="Polar residues" evidence="5">
    <location>
        <begin position="513"/>
        <end position="526"/>
    </location>
</feature>
<sequence length="556" mass="59010">MVSTRASRWSTLWADFLASIVVFLVALPLCMGIAIASGVPEDRAAAVGIITGIIGGVLVGLLAGCPLQVSGPAAGLAVIVGQYIADYGFATLGVIVLIAGVVQLLAGAFGLGQIFRAVVPAVIQGMLAGIGVLIFAAQFHVMVDDTPPGTGVEFGGIINLYTIPEAVWKGLTEGPHQAAALTGVLTILSVVAWSVLAPRRLRFFPAPLVGVILASLVVNALNLSVKFISVPDNLLDAIQLPTPDLWPKLLDGSIILAGVALAFVASAESLLTATAADALQQHAPRTRYDRELAAQGVGNICCGLLGALPMTGVIVRTTANILAGARTRLSTILHGLWLLIFAWFFPEVLRHIPIASLAAILVYTGWKLFNPKAIRALWEVGKGEVATYAVTLGTVIVVDLLTGILAGIGLALLQLLYRVSHLGVHLIEQPEHQRAWLRLEGAATFLRLPKLAAVLENIRPDVELHVDLKHLTYIDHACFELLVNWAKQHEKQGGRLIIDWDSLHARFRKEGETNGNSQTESRSGSESAALAVPQGEANSSDKCNTPNRVQPVKSVH</sequence>
<feature type="domain" description="SLC26A/SulP transporter" evidence="7">
    <location>
        <begin position="12"/>
        <end position="391"/>
    </location>
</feature>
<protein>
    <submittedName>
        <fullName evidence="9">SulP family inorganic anion transporter</fullName>
    </submittedName>
</protein>
<feature type="domain" description="MlaB-like STAS" evidence="8">
    <location>
        <begin position="437"/>
        <end position="496"/>
    </location>
</feature>
<dbReference type="InterPro" id="IPR011547">
    <property type="entry name" value="SLC26A/SulP_dom"/>
</dbReference>
<keyword evidence="3 6" id="KW-1133">Transmembrane helix</keyword>
<feature type="transmembrane region" description="Helical" evidence="6">
    <location>
        <begin position="352"/>
        <end position="369"/>
    </location>
</feature>
<dbReference type="Pfam" id="PF00916">
    <property type="entry name" value="Sulfate_transp"/>
    <property type="match status" value="1"/>
</dbReference>
<feature type="transmembrane region" description="Helical" evidence="6">
    <location>
        <begin position="47"/>
        <end position="69"/>
    </location>
</feature>
<evidence type="ECO:0000313" key="9">
    <source>
        <dbReference type="EMBL" id="MBA2226780.1"/>
    </source>
</evidence>
<evidence type="ECO:0000259" key="8">
    <source>
        <dbReference type="Pfam" id="PF13466"/>
    </source>
</evidence>
<evidence type="ECO:0000256" key="1">
    <source>
        <dbReference type="ARBA" id="ARBA00004141"/>
    </source>
</evidence>
<feature type="transmembrane region" description="Helical" evidence="6">
    <location>
        <begin position="249"/>
        <end position="271"/>
    </location>
</feature>
<comment type="subcellular location">
    <subcellularLocation>
        <location evidence="1">Membrane</location>
        <topology evidence="1">Multi-pass membrane protein</topology>
    </subcellularLocation>
</comment>
<dbReference type="Proteomes" id="UP000542342">
    <property type="component" value="Unassembled WGS sequence"/>
</dbReference>
<evidence type="ECO:0000313" key="10">
    <source>
        <dbReference type="Proteomes" id="UP000542342"/>
    </source>
</evidence>
<organism evidence="9 10">
    <name type="scientific">Thermogemmata fonticola</name>
    <dbReference type="NCBI Taxonomy" id="2755323"/>
    <lineage>
        <taxon>Bacteria</taxon>
        <taxon>Pseudomonadati</taxon>
        <taxon>Planctomycetota</taxon>
        <taxon>Planctomycetia</taxon>
        <taxon>Gemmatales</taxon>
        <taxon>Gemmataceae</taxon>
        <taxon>Thermogemmata</taxon>
    </lineage>
</organism>
<evidence type="ECO:0000256" key="6">
    <source>
        <dbReference type="SAM" id="Phobius"/>
    </source>
</evidence>